<feature type="transmembrane region" description="Helical" evidence="1">
    <location>
        <begin position="92"/>
        <end position="114"/>
    </location>
</feature>
<feature type="transmembrane region" description="Helical" evidence="1">
    <location>
        <begin position="322"/>
        <end position="355"/>
    </location>
</feature>
<accession>A0A840TW80</accession>
<dbReference type="RefSeq" id="WP_184179792.1">
    <property type="nucleotide sequence ID" value="NZ_JACHGF010000019.1"/>
</dbReference>
<evidence type="ECO:0000256" key="1">
    <source>
        <dbReference type="SAM" id="Phobius"/>
    </source>
</evidence>
<feature type="transmembrane region" description="Helical" evidence="1">
    <location>
        <begin position="291"/>
        <end position="310"/>
    </location>
</feature>
<name>A0A840TW80_9BACT</name>
<feature type="transmembrane region" description="Helical" evidence="1">
    <location>
        <begin position="126"/>
        <end position="144"/>
    </location>
</feature>
<proteinExistence type="predicted"/>
<gene>
    <name evidence="2" type="ORF">HNQ92_005668</name>
</gene>
<keyword evidence="1" id="KW-0812">Transmembrane</keyword>
<dbReference type="EMBL" id="JACHGF010000019">
    <property type="protein sequence ID" value="MBB5287504.1"/>
    <property type="molecule type" value="Genomic_DNA"/>
</dbReference>
<sequence length="360" mass="41609">MNVLLLATVREFFRQRAGFFLVMLFLLFGFMSSREHYAFALFFLTDPHGMKYLALIWLAYGVLCGHFVRQHWAQPSYTFIYRARLLPPGRRVLRLSVVALGLLQPILFYGFYVFMIARQDQLLAEAWPIPGLWLGVGTLLVCVMEQRLRHPEVLHPSTSRPRIFASASTFRRPARWTYWTLEWLLRERGLTLLLGKAGTFLFVTGTLVYYSTGTYDLRLPAVGFTLAYLLNAGLSYELYQWESQAWLWGRSLPTSLGKRFGRMVLLHALLLLPETALLMRYTWGTLGGLDWLQLYGLGLSALLGYHVFLYRSQQLLEDTVRVLMGGFVVLTLLVLYHTPLWALAAALLALAYAGWRRWYW</sequence>
<reference evidence="2 3" key="1">
    <citation type="submission" date="2020-08" db="EMBL/GenBank/DDBJ databases">
        <title>Genomic Encyclopedia of Type Strains, Phase IV (KMG-IV): sequencing the most valuable type-strain genomes for metagenomic binning, comparative biology and taxonomic classification.</title>
        <authorList>
            <person name="Goeker M."/>
        </authorList>
    </citation>
    <scope>NUCLEOTIDE SEQUENCE [LARGE SCALE GENOMIC DNA]</scope>
    <source>
        <strain evidence="2 3">DSM 105074</strain>
    </source>
</reference>
<feature type="transmembrane region" description="Helical" evidence="1">
    <location>
        <begin position="217"/>
        <end position="239"/>
    </location>
</feature>
<protein>
    <submittedName>
        <fullName evidence="2">Uncharacterized protein</fullName>
    </submittedName>
</protein>
<feature type="transmembrane region" description="Helical" evidence="1">
    <location>
        <begin position="190"/>
        <end position="211"/>
    </location>
</feature>
<feature type="transmembrane region" description="Helical" evidence="1">
    <location>
        <begin position="260"/>
        <end position="279"/>
    </location>
</feature>
<feature type="transmembrane region" description="Helical" evidence="1">
    <location>
        <begin position="50"/>
        <end position="68"/>
    </location>
</feature>
<keyword evidence="1" id="KW-1133">Transmembrane helix</keyword>
<organism evidence="2 3">
    <name type="scientific">Rhabdobacter roseus</name>
    <dbReference type="NCBI Taxonomy" id="1655419"/>
    <lineage>
        <taxon>Bacteria</taxon>
        <taxon>Pseudomonadati</taxon>
        <taxon>Bacteroidota</taxon>
        <taxon>Cytophagia</taxon>
        <taxon>Cytophagales</taxon>
        <taxon>Cytophagaceae</taxon>
        <taxon>Rhabdobacter</taxon>
    </lineage>
</organism>
<dbReference type="Proteomes" id="UP000557307">
    <property type="component" value="Unassembled WGS sequence"/>
</dbReference>
<keyword evidence="3" id="KW-1185">Reference proteome</keyword>
<evidence type="ECO:0000313" key="3">
    <source>
        <dbReference type="Proteomes" id="UP000557307"/>
    </source>
</evidence>
<evidence type="ECO:0000313" key="2">
    <source>
        <dbReference type="EMBL" id="MBB5287504.1"/>
    </source>
</evidence>
<comment type="caution">
    <text evidence="2">The sequence shown here is derived from an EMBL/GenBank/DDBJ whole genome shotgun (WGS) entry which is preliminary data.</text>
</comment>
<dbReference type="AlphaFoldDB" id="A0A840TW80"/>
<keyword evidence="1" id="KW-0472">Membrane</keyword>